<accession>A0A0B7GXI6</accession>
<name>A0A0B7GXI6_TREPH</name>
<proteinExistence type="inferred from homology"/>
<dbReference type="InterPro" id="IPR001107">
    <property type="entry name" value="Band_7"/>
</dbReference>
<dbReference type="GO" id="GO:0098552">
    <property type="term" value="C:side of membrane"/>
    <property type="evidence" value="ECO:0007669"/>
    <property type="project" value="UniProtKB-ARBA"/>
</dbReference>
<dbReference type="SMART" id="SM00244">
    <property type="entry name" value="PHB"/>
    <property type="match status" value="1"/>
</dbReference>
<dbReference type="Gene3D" id="3.30.479.30">
    <property type="entry name" value="Band 7 domain"/>
    <property type="match status" value="1"/>
</dbReference>
<feature type="domain" description="Band 7" evidence="4">
    <location>
        <begin position="28"/>
        <end position="186"/>
    </location>
</feature>
<dbReference type="GO" id="GO:0005886">
    <property type="term" value="C:plasma membrane"/>
    <property type="evidence" value="ECO:0007669"/>
    <property type="project" value="UniProtKB-ARBA"/>
</dbReference>
<dbReference type="CDD" id="cd08829">
    <property type="entry name" value="SPFH_paraslipin"/>
    <property type="match status" value="1"/>
</dbReference>
<dbReference type="EMBL" id="CDNC01000023">
    <property type="protein sequence ID" value="CEM62302.1"/>
    <property type="molecule type" value="Genomic_DNA"/>
</dbReference>
<dbReference type="InterPro" id="IPR050710">
    <property type="entry name" value="Band7/mec-2_domain"/>
</dbReference>
<protein>
    <submittedName>
        <fullName evidence="6">Paraslipin</fullName>
    </submittedName>
    <submittedName>
        <fullName evidence="5">SPFH/Band 7/PHB domain protein</fullName>
    </submittedName>
</protein>
<dbReference type="GeneID" id="57752169"/>
<dbReference type="InterPro" id="IPR001972">
    <property type="entry name" value="Stomatin_HflK_fam"/>
</dbReference>
<evidence type="ECO:0000313" key="5">
    <source>
        <dbReference type="EMBL" id="CEM62302.1"/>
    </source>
</evidence>
<dbReference type="EMBL" id="CP042817">
    <property type="protein sequence ID" value="QEJ99210.1"/>
    <property type="molecule type" value="Genomic_DNA"/>
</dbReference>
<keyword evidence="3" id="KW-0472">Membrane</keyword>
<evidence type="ECO:0000313" key="6">
    <source>
        <dbReference type="EMBL" id="QEJ99210.1"/>
    </source>
</evidence>
<evidence type="ECO:0000259" key="4">
    <source>
        <dbReference type="SMART" id="SM00244"/>
    </source>
</evidence>
<evidence type="ECO:0000256" key="2">
    <source>
        <dbReference type="ARBA" id="ARBA00008164"/>
    </source>
</evidence>
<sequence>MSFGFYILLPLVLVMVAFALVFIFTLIRSIRIVPNKTALIVERLGKYYTTLEAGFHILFPFIDKVRYTQTLKEQAIDVPAQDCFTKDNVQVRIDGILYLQVFNPVHASYGIMDYRYATILLAQTTMRSVVGQLDLDETFEARDRMNAQVVKAVDEASDPWGVKVTRYEIQNIRVSNSIMDAMENQMKAEREKRAEIARSVGEMETVINLSRAAYEEAVNISVGEKERMINEAEGQAKEIVAVAQATAEGIKKIAESTLLQGGVHAAKLSVAEDWIASLSALQKNADIIMTADLSSIKDMTGKAATEMLNDETKLF</sequence>
<reference evidence="5" key="1">
    <citation type="submission" date="2015-01" db="EMBL/GenBank/DDBJ databases">
        <authorList>
            <person name="Xiang T."/>
            <person name="Song Y."/>
            <person name="Huang L."/>
            <person name="Wang B."/>
            <person name="Wu P."/>
        </authorList>
    </citation>
    <scope>NUCLEOTIDE SEQUENCE [LARGE SCALE GENOMIC DNA]</scope>
    <source>
        <strain evidence="5">V1</strain>
    </source>
</reference>
<feature type="transmembrane region" description="Helical" evidence="3">
    <location>
        <begin position="6"/>
        <end position="27"/>
    </location>
</feature>
<gene>
    <name evidence="6" type="ORF">FUT82_15250</name>
    <name evidence="5" type="ORF">TPHV1_30197</name>
</gene>
<dbReference type="InterPro" id="IPR036013">
    <property type="entry name" value="Band_7/SPFH_dom_sf"/>
</dbReference>
<evidence type="ECO:0000256" key="3">
    <source>
        <dbReference type="SAM" id="Phobius"/>
    </source>
</evidence>
<dbReference type="RefSeq" id="WP_002694763.1">
    <property type="nucleotide sequence ID" value="NZ_CDNC01000023.1"/>
</dbReference>
<evidence type="ECO:0000256" key="1">
    <source>
        <dbReference type="ARBA" id="ARBA00004167"/>
    </source>
</evidence>
<reference evidence="7" key="2">
    <citation type="submission" date="2015-01" db="EMBL/GenBank/DDBJ databases">
        <authorList>
            <person name="Manzoor Shahid"/>
            <person name="Zubair Saima"/>
        </authorList>
    </citation>
    <scope>NUCLEOTIDE SEQUENCE [LARGE SCALE GENOMIC DNA]</scope>
    <source>
        <strain evidence="7">V1</strain>
    </source>
</reference>
<dbReference type="PANTHER" id="PTHR43327:SF10">
    <property type="entry name" value="STOMATIN-LIKE PROTEIN 2, MITOCHONDRIAL"/>
    <property type="match status" value="1"/>
</dbReference>
<dbReference type="Pfam" id="PF01145">
    <property type="entry name" value="Band_7"/>
    <property type="match status" value="1"/>
</dbReference>
<keyword evidence="7" id="KW-1185">Reference proteome</keyword>
<reference evidence="6 8" key="3">
    <citation type="submission" date="2019-08" db="EMBL/GenBank/DDBJ databases">
        <authorList>
            <person name="Kuhnert P."/>
        </authorList>
    </citation>
    <scope>NUCLEOTIDE SEQUENCE [LARGE SCALE GENOMIC DNA]</scope>
    <source>
        <strain evidence="6 8">B36.5</strain>
    </source>
</reference>
<dbReference type="Proteomes" id="UP000323594">
    <property type="component" value="Chromosome"/>
</dbReference>
<organism evidence="5 7">
    <name type="scientific">Treponema phagedenis</name>
    <dbReference type="NCBI Taxonomy" id="162"/>
    <lineage>
        <taxon>Bacteria</taxon>
        <taxon>Pseudomonadati</taxon>
        <taxon>Spirochaetota</taxon>
        <taxon>Spirochaetia</taxon>
        <taxon>Spirochaetales</taxon>
        <taxon>Treponemataceae</taxon>
        <taxon>Treponema</taxon>
    </lineage>
</organism>
<keyword evidence="3" id="KW-1133">Transmembrane helix</keyword>
<dbReference type="PANTHER" id="PTHR43327">
    <property type="entry name" value="STOMATIN-LIKE PROTEIN 2, MITOCHONDRIAL"/>
    <property type="match status" value="1"/>
</dbReference>
<dbReference type="OrthoDB" id="9809197at2"/>
<keyword evidence="3" id="KW-0812">Transmembrane</keyword>
<dbReference type="SUPFAM" id="SSF117892">
    <property type="entry name" value="Band 7/SPFH domain"/>
    <property type="match status" value="1"/>
</dbReference>
<evidence type="ECO:0000313" key="7">
    <source>
        <dbReference type="Proteomes" id="UP000042527"/>
    </source>
</evidence>
<evidence type="ECO:0000313" key="8">
    <source>
        <dbReference type="Proteomes" id="UP000323594"/>
    </source>
</evidence>
<dbReference type="PRINTS" id="PR00721">
    <property type="entry name" value="STOMATIN"/>
</dbReference>
<comment type="subcellular location">
    <subcellularLocation>
        <location evidence="1">Membrane</location>
        <topology evidence="1">Single-pass membrane protein</topology>
    </subcellularLocation>
</comment>
<comment type="similarity">
    <text evidence="2">Belongs to the band 7/mec-2 family.</text>
</comment>
<dbReference type="Proteomes" id="UP000042527">
    <property type="component" value="Unassembled WGS sequence"/>
</dbReference>
<dbReference type="AlphaFoldDB" id="A0A0B7GXI6"/>
<dbReference type="FunFam" id="3.30.479.30:FF:000004">
    <property type="entry name" value="Putative membrane protease family, stomatin"/>
    <property type="match status" value="1"/>
</dbReference>